<name>A0ABD2PDD3_9CUCU</name>
<feature type="signal peptide" evidence="1">
    <location>
        <begin position="1"/>
        <end position="26"/>
    </location>
</feature>
<evidence type="ECO:0000313" key="2">
    <source>
        <dbReference type="EMBL" id="KAL3288804.1"/>
    </source>
</evidence>
<comment type="caution">
    <text evidence="2">The sequence shown here is derived from an EMBL/GenBank/DDBJ whole genome shotgun (WGS) entry which is preliminary data.</text>
</comment>
<dbReference type="Proteomes" id="UP001516400">
    <property type="component" value="Unassembled WGS sequence"/>
</dbReference>
<keyword evidence="1" id="KW-0732">Signal</keyword>
<organism evidence="2 3">
    <name type="scientific">Cryptolaemus montrouzieri</name>
    <dbReference type="NCBI Taxonomy" id="559131"/>
    <lineage>
        <taxon>Eukaryota</taxon>
        <taxon>Metazoa</taxon>
        <taxon>Ecdysozoa</taxon>
        <taxon>Arthropoda</taxon>
        <taxon>Hexapoda</taxon>
        <taxon>Insecta</taxon>
        <taxon>Pterygota</taxon>
        <taxon>Neoptera</taxon>
        <taxon>Endopterygota</taxon>
        <taxon>Coleoptera</taxon>
        <taxon>Polyphaga</taxon>
        <taxon>Cucujiformia</taxon>
        <taxon>Coccinelloidea</taxon>
        <taxon>Coccinellidae</taxon>
        <taxon>Scymninae</taxon>
        <taxon>Scymnini</taxon>
        <taxon>Cryptolaemus</taxon>
    </lineage>
</organism>
<reference evidence="2 3" key="1">
    <citation type="journal article" date="2021" name="BMC Biol.">
        <title>Horizontally acquired antibacterial genes associated with adaptive radiation of ladybird beetles.</title>
        <authorList>
            <person name="Li H.S."/>
            <person name="Tang X.F."/>
            <person name="Huang Y.H."/>
            <person name="Xu Z.Y."/>
            <person name="Chen M.L."/>
            <person name="Du X.Y."/>
            <person name="Qiu B.Y."/>
            <person name="Chen P.T."/>
            <person name="Zhang W."/>
            <person name="Slipinski A."/>
            <person name="Escalona H.E."/>
            <person name="Waterhouse R.M."/>
            <person name="Zwick A."/>
            <person name="Pang H."/>
        </authorList>
    </citation>
    <scope>NUCLEOTIDE SEQUENCE [LARGE SCALE GENOMIC DNA]</scope>
    <source>
        <strain evidence="2">SYSU2018</strain>
    </source>
</reference>
<sequence>MKSIKPKPFYLFLLTVLQFSNKPVIAMVMVRGSGSISTTETSCDQDKCQILCKKIQPEATAVCSSTHIGLCDCRFNIPCLKCNLGCKVAGMDGECDKDRGCRCSVKPEVCPLGDCTKPCKDDLAGKTCLSTPPVSCMKYGPIKVCNCFCS</sequence>
<dbReference type="AlphaFoldDB" id="A0ABD2PDD3"/>
<evidence type="ECO:0000256" key="1">
    <source>
        <dbReference type="SAM" id="SignalP"/>
    </source>
</evidence>
<protein>
    <submittedName>
        <fullName evidence="2">Uncharacterized protein</fullName>
    </submittedName>
</protein>
<keyword evidence="3" id="KW-1185">Reference proteome</keyword>
<proteinExistence type="predicted"/>
<evidence type="ECO:0000313" key="3">
    <source>
        <dbReference type="Proteomes" id="UP001516400"/>
    </source>
</evidence>
<accession>A0ABD2PDD3</accession>
<dbReference type="EMBL" id="JABFTP020000185">
    <property type="protein sequence ID" value="KAL3288804.1"/>
    <property type="molecule type" value="Genomic_DNA"/>
</dbReference>
<feature type="chain" id="PRO_5044848831" evidence="1">
    <location>
        <begin position="27"/>
        <end position="150"/>
    </location>
</feature>
<gene>
    <name evidence="2" type="ORF">HHI36_003237</name>
</gene>